<dbReference type="InterPro" id="IPR009057">
    <property type="entry name" value="Homeodomain-like_sf"/>
</dbReference>
<comment type="subcellular location">
    <subcellularLocation>
        <location evidence="1">Nucleus</location>
    </subcellularLocation>
</comment>
<evidence type="ECO:0000313" key="11">
    <source>
        <dbReference type="Proteomes" id="UP000266723"/>
    </source>
</evidence>
<evidence type="ECO:0000259" key="9">
    <source>
        <dbReference type="PROSITE" id="PS51294"/>
    </source>
</evidence>
<feature type="domain" description="HTH myb-type" evidence="9">
    <location>
        <begin position="170"/>
        <end position="222"/>
    </location>
</feature>
<dbReference type="CDD" id="cd00167">
    <property type="entry name" value="SANT"/>
    <property type="match status" value="4"/>
</dbReference>
<dbReference type="InterPro" id="IPR001005">
    <property type="entry name" value="SANT/Myb"/>
</dbReference>
<dbReference type="PANTHER" id="PTHR47997:SF45">
    <property type="entry name" value="TRANSCRIPTION FACTOR MYB83"/>
    <property type="match status" value="1"/>
</dbReference>
<feature type="domain" description="Myb-like" evidence="8">
    <location>
        <begin position="27"/>
        <end position="79"/>
    </location>
</feature>
<evidence type="ECO:0000256" key="6">
    <source>
        <dbReference type="ARBA" id="ARBA00023242"/>
    </source>
</evidence>
<evidence type="ECO:0000259" key="8">
    <source>
        <dbReference type="PROSITE" id="PS50090"/>
    </source>
</evidence>
<sequence>MMMRNQDITTIRDKNKASNACGGNNNKPKLRKGLWSPDEDEKLIRYMLTNGQGCWSDIARNAGLLRCGKSCRLRWINYLRPDLKRGSFSPQEEDLIFHLHSILGNRWSQIATRLPGRTDNEIKNFWNSTLKKKLKNNNTSSVQMMMRNQDITTIRDKNKASNACGGNNNKPKLRKGLWSPDEDEKLIRYMLTNGQGCWSDIARNAGLLRCGKSCRLRWINYLRPDLKRGSFSPQEEDLIFHLHSILGNRWSQIATRLPGRTDNEIKNFWNSTLKKKLKNNNTSSGSSPNNSNSNSLEPIDQHVDMGGNSNPMMNSHHHQDDMMIVGNTMHMESSSFYAPVVTSVGLNQLDPLISVTDHNRYQQMANTGNNNVNGLGDYGSAVLDPISNRASVESEWFLPPSENTNIMACTTSNNLNLEALDPCFGSKNMCHSESFKVGNIMGMENSSWEIENPKIGDWDLDSLIDNNSSFPFLDFQVE</sequence>
<dbReference type="SUPFAM" id="SSF46689">
    <property type="entry name" value="Homeodomain-like"/>
    <property type="match status" value="2"/>
</dbReference>
<feature type="region of interest" description="Disordered" evidence="7">
    <location>
        <begin position="276"/>
        <end position="312"/>
    </location>
</feature>
<dbReference type="InterPro" id="IPR017930">
    <property type="entry name" value="Myb_dom"/>
</dbReference>
<keyword evidence="11" id="KW-1185">Reference proteome</keyword>
<feature type="compositionally biased region" description="Low complexity" evidence="7">
    <location>
        <begin position="279"/>
        <end position="295"/>
    </location>
</feature>
<keyword evidence="6" id="KW-0539">Nucleus</keyword>
<evidence type="ECO:0000256" key="4">
    <source>
        <dbReference type="ARBA" id="ARBA00023125"/>
    </source>
</evidence>
<keyword evidence="2" id="KW-0677">Repeat</keyword>
<evidence type="ECO:0000256" key="7">
    <source>
        <dbReference type="SAM" id="MobiDB-lite"/>
    </source>
</evidence>
<dbReference type="PROSITE" id="PS51294">
    <property type="entry name" value="HTH_MYB"/>
    <property type="match status" value="4"/>
</dbReference>
<dbReference type="SMART" id="SM00717">
    <property type="entry name" value="SANT"/>
    <property type="match status" value="4"/>
</dbReference>
<feature type="domain" description="Myb-like" evidence="8">
    <location>
        <begin position="170"/>
        <end position="222"/>
    </location>
</feature>
<dbReference type="EMBL" id="QGKV02000297">
    <property type="protein sequence ID" value="KAF3607733.1"/>
    <property type="molecule type" value="Genomic_DNA"/>
</dbReference>
<comment type="caution">
    <text evidence="10">The sequence shown here is derived from an EMBL/GenBank/DDBJ whole genome shotgun (WGS) entry which is preliminary data.</text>
</comment>
<evidence type="ECO:0000256" key="2">
    <source>
        <dbReference type="ARBA" id="ARBA00022737"/>
    </source>
</evidence>
<reference evidence="10 11" key="1">
    <citation type="journal article" date="2020" name="BMC Genomics">
        <title>Intraspecific diversification of the crop wild relative Brassica cretica Lam. using demographic model selection.</title>
        <authorList>
            <person name="Kioukis A."/>
            <person name="Michalopoulou V.A."/>
            <person name="Briers L."/>
            <person name="Pirintsos S."/>
            <person name="Studholme D.J."/>
            <person name="Pavlidis P."/>
            <person name="Sarris P.F."/>
        </authorList>
    </citation>
    <scope>NUCLEOTIDE SEQUENCE [LARGE SCALE GENOMIC DNA]</scope>
    <source>
        <strain evidence="11">cv. PFS-1207/04</strain>
    </source>
</reference>
<name>A0ABQ7EVN0_BRACR</name>
<proteinExistence type="predicted"/>
<dbReference type="Pfam" id="PF00249">
    <property type="entry name" value="Myb_DNA-binding"/>
    <property type="match status" value="4"/>
</dbReference>
<dbReference type="InterPro" id="IPR051953">
    <property type="entry name" value="Plant_SW-associated_TFs"/>
</dbReference>
<protein>
    <submittedName>
        <fullName evidence="10">Uncharacterized protein</fullName>
    </submittedName>
</protein>
<gene>
    <name evidence="10" type="ORF">DY000_02051150</name>
</gene>
<evidence type="ECO:0000313" key="10">
    <source>
        <dbReference type="EMBL" id="KAF3607733.1"/>
    </source>
</evidence>
<feature type="domain" description="Myb-like" evidence="8">
    <location>
        <begin position="223"/>
        <end position="273"/>
    </location>
</feature>
<evidence type="ECO:0000256" key="1">
    <source>
        <dbReference type="ARBA" id="ARBA00004123"/>
    </source>
</evidence>
<dbReference type="PANTHER" id="PTHR47997">
    <property type="entry name" value="MYB DOMAIN PROTEIN 55"/>
    <property type="match status" value="1"/>
</dbReference>
<keyword evidence="4" id="KW-0238">DNA-binding</keyword>
<dbReference type="Proteomes" id="UP000266723">
    <property type="component" value="Unassembled WGS sequence"/>
</dbReference>
<feature type="compositionally biased region" description="Polar residues" evidence="7">
    <location>
        <begin position="17"/>
        <end position="27"/>
    </location>
</feature>
<feature type="domain" description="HTH myb-type" evidence="9">
    <location>
        <begin position="80"/>
        <end position="134"/>
    </location>
</feature>
<evidence type="ECO:0000256" key="5">
    <source>
        <dbReference type="ARBA" id="ARBA00023163"/>
    </source>
</evidence>
<feature type="domain" description="HTH myb-type" evidence="9">
    <location>
        <begin position="27"/>
        <end position="79"/>
    </location>
</feature>
<dbReference type="PROSITE" id="PS50090">
    <property type="entry name" value="MYB_LIKE"/>
    <property type="match status" value="4"/>
</dbReference>
<feature type="domain" description="Myb-like" evidence="8">
    <location>
        <begin position="80"/>
        <end position="130"/>
    </location>
</feature>
<feature type="domain" description="HTH myb-type" evidence="9">
    <location>
        <begin position="223"/>
        <end position="277"/>
    </location>
</feature>
<dbReference type="Gene3D" id="1.10.10.60">
    <property type="entry name" value="Homeodomain-like"/>
    <property type="match status" value="4"/>
</dbReference>
<accession>A0ABQ7EVN0</accession>
<keyword evidence="5" id="KW-0804">Transcription</keyword>
<feature type="region of interest" description="Disordered" evidence="7">
    <location>
        <begin position="1"/>
        <end position="32"/>
    </location>
</feature>
<keyword evidence="3" id="KW-0805">Transcription regulation</keyword>
<evidence type="ECO:0000256" key="3">
    <source>
        <dbReference type="ARBA" id="ARBA00023015"/>
    </source>
</evidence>
<organism evidence="10 11">
    <name type="scientific">Brassica cretica</name>
    <name type="common">Mustard</name>
    <dbReference type="NCBI Taxonomy" id="69181"/>
    <lineage>
        <taxon>Eukaryota</taxon>
        <taxon>Viridiplantae</taxon>
        <taxon>Streptophyta</taxon>
        <taxon>Embryophyta</taxon>
        <taxon>Tracheophyta</taxon>
        <taxon>Spermatophyta</taxon>
        <taxon>Magnoliopsida</taxon>
        <taxon>eudicotyledons</taxon>
        <taxon>Gunneridae</taxon>
        <taxon>Pentapetalae</taxon>
        <taxon>rosids</taxon>
        <taxon>malvids</taxon>
        <taxon>Brassicales</taxon>
        <taxon>Brassicaceae</taxon>
        <taxon>Brassiceae</taxon>
        <taxon>Brassica</taxon>
    </lineage>
</organism>